<dbReference type="SUPFAM" id="SSF54862">
    <property type="entry name" value="4Fe-4S ferredoxins"/>
    <property type="match status" value="1"/>
</dbReference>
<sequence>MIKKYVVCKEIILSLSTLKLDANFKYSVSQRPGGEHLTYCFACGTCTGSCPTHRLIPALNPQKIIHMILLGFKKGVLSATAIWDCSLCHTCDVVCPQDVRFSKIILVLRQMAYEERYVDQGSLINMGRLAMVYEKFCSGCLVCVRACPFGAIFINKKEFPQIEPVKCRACGICRTECPAKAIKLKEELYW</sequence>
<keyword evidence="3" id="KW-0411">Iron-sulfur</keyword>
<dbReference type="InterPro" id="IPR051460">
    <property type="entry name" value="HdrC_iron-sulfur_subunit"/>
</dbReference>
<dbReference type="InterPro" id="IPR017900">
    <property type="entry name" value="4Fe4S_Fe_S_CS"/>
</dbReference>
<dbReference type="PROSITE" id="PS51379">
    <property type="entry name" value="4FE4S_FER_2"/>
    <property type="match status" value="3"/>
</dbReference>
<dbReference type="AlphaFoldDB" id="A0A7C1W2P9"/>
<feature type="domain" description="4Fe-4S ferredoxin-type" evidence="4">
    <location>
        <begin position="30"/>
        <end position="62"/>
    </location>
</feature>
<dbReference type="Pfam" id="PF12838">
    <property type="entry name" value="Fer4_7"/>
    <property type="match status" value="1"/>
</dbReference>
<evidence type="ECO:0000256" key="3">
    <source>
        <dbReference type="ARBA" id="ARBA00023014"/>
    </source>
</evidence>
<proteinExistence type="predicted"/>
<evidence type="ECO:0000256" key="2">
    <source>
        <dbReference type="ARBA" id="ARBA00023004"/>
    </source>
</evidence>
<dbReference type="GO" id="GO:0005886">
    <property type="term" value="C:plasma membrane"/>
    <property type="evidence" value="ECO:0007669"/>
    <property type="project" value="TreeGrafter"/>
</dbReference>
<evidence type="ECO:0000313" key="5">
    <source>
        <dbReference type="EMBL" id="HEC67340.1"/>
    </source>
</evidence>
<name>A0A7C1W2P9_DESA2</name>
<gene>
    <name evidence="5" type="ORF">ENI35_00770</name>
</gene>
<dbReference type="PROSITE" id="PS00198">
    <property type="entry name" value="4FE4S_FER_1"/>
    <property type="match status" value="2"/>
</dbReference>
<protein>
    <submittedName>
        <fullName evidence="5">4Fe-4S dicluster domain-containing protein</fullName>
    </submittedName>
</protein>
<dbReference type="Pfam" id="PF13183">
    <property type="entry name" value="Fer4_8"/>
    <property type="match status" value="1"/>
</dbReference>
<keyword evidence="2" id="KW-0408">Iron</keyword>
<dbReference type="GO" id="GO:0046872">
    <property type="term" value="F:metal ion binding"/>
    <property type="evidence" value="ECO:0007669"/>
    <property type="project" value="UniProtKB-KW"/>
</dbReference>
<evidence type="ECO:0000256" key="1">
    <source>
        <dbReference type="ARBA" id="ARBA00022723"/>
    </source>
</evidence>
<feature type="domain" description="4Fe-4S ferredoxin-type" evidence="4">
    <location>
        <begin position="127"/>
        <end position="157"/>
    </location>
</feature>
<dbReference type="PANTHER" id="PTHR43255">
    <property type="entry name" value="IRON-SULFUR-BINDING OXIDOREDUCTASE FADF-RELATED-RELATED"/>
    <property type="match status" value="1"/>
</dbReference>
<feature type="domain" description="4Fe-4S ferredoxin-type" evidence="4">
    <location>
        <begin position="158"/>
        <end position="187"/>
    </location>
</feature>
<dbReference type="Proteomes" id="UP000885738">
    <property type="component" value="Unassembled WGS sequence"/>
</dbReference>
<keyword evidence="1" id="KW-0479">Metal-binding</keyword>
<evidence type="ECO:0000259" key="4">
    <source>
        <dbReference type="PROSITE" id="PS51379"/>
    </source>
</evidence>
<dbReference type="EMBL" id="DRIH01000020">
    <property type="protein sequence ID" value="HEC67340.1"/>
    <property type="molecule type" value="Genomic_DNA"/>
</dbReference>
<organism evidence="5">
    <name type="scientific">Desulfofervidus auxilii</name>
    <dbReference type="NCBI Taxonomy" id="1621989"/>
    <lineage>
        <taxon>Bacteria</taxon>
        <taxon>Pseudomonadati</taxon>
        <taxon>Thermodesulfobacteriota</taxon>
        <taxon>Candidatus Desulfofervidia</taxon>
        <taxon>Candidatus Desulfofervidales</taxon>
        <taxon>Candidatus Desulfofervidaceae</taxon>
        <taxon>Candidatus Desulfofervidus</taxon>
    </lineage>
</organism>
<dbReference type="Gene3D" id="1.10.1060.10">
    <property type="entry name" value="Alpha-helical ferredoxin"/>
    <property type="match status" value="1"/>
</dbReference>
<dbReference type="PANTHER" id="PTHR43255:SF2">
    <property type="entry name" value="HETERODISULFIDE REDUCTASE RELATED PROTEIN"/>
    <property type="match status" value="1"/>
</dbReference>
<dbReference type="GO" id="GO:0051536">
    <property type="term" value="F:iron-sulfur cluster binding"/>
    <property type="evidence" value="ECO:0007669"/>
    <property type="project" value="UniProtKB-KW"/>
</dbReference>
<dbReference type="InterPro" id="IPR017896">
    <property type="entry name" value="4Fe4S_Fe-S-bd"/>
</dbReference>
<dbReference type="Gene3D" id="3.30.70.20">
    <property type="match status" value="1"/>
</dbReference>
<comment type="caution">
    <text evidence="5">The sequence shown here is derived from an EMBL/GenBank/DDBJ whole genome shotgun (WGS) entry which is preliminary data.</text>
</comment>
<reference evidence="5" key="1">
    <citation type="journal article" date="2020" name="mSystems">
        <title>Genome- and Community-Level Interaction Insights into Carbon Utilization and Element Cycling Functions of Hydrothermarchaeota in Hydrothermal Sediment.</title>
        <authorList>
            <person name="Zhou Z."/>
            <person name="Liu Y."/>
            <person name="Xu W."/>
            <person name="Pan J."/>
            <person name="Luo Z.H."/>
            <person name="Li M."/>
        </authorList>
    </citation>
    <scope>NUCLEOTIDE SEQUENCE [LARGE SCALE GENOMIC DNA]</scope>
    <source>
        <strain evidence="5">HyVt-389</strain>
    </source>
</reference>
<dbReference type="InterPro" id="IPR009051">
    <property type="entry name" value="Helical_ferredxn"/>
</dbReference>
<accession>A0A7C1W2P9</accession>